<feature type="transmembrane region" description="Helical" evidence="2">
    <location>
        <begin position="359"/>
        <end position="377"/>
    </location>
</feature>
<keyword evidence="5" id="KW-1185">Reference proteome</keyword>
<evidence type="ECO:0000256" key="1">
    <source>
        <dbReference type="SAM" id="MobiDB-lite"/>
    </source>
</evidence>
<accession>A0A9P1FS94</accession>
<evidence type="ECO:0000313" key="5">
    <source>
        <dbReference type="Proteomes" id="UP001152797"/>
    </source>
</evidence>
<organism evidence="3">
    <name type="scientific">Cladocopium goreaui</name>
    <dbReference type="NCBI Taxonomy" id="2562237"/>
    <lineage>
        <taxon>Eukaryota</taxon>
        <taxon>Sar</taxon>
        <taxon>Alveolata</taxon>
        <taxon>Dinophyceae</taxon>
        <taxon>Suessiales</taxon>
        <taxon>Symbiodiniaceae</taxon>
        <taxon>Cladocopium</taxon>
    </lineage>
</organism>
<dbReference type="EMBL" id="CAMXCT010001068">
    <property type="protein sequence ID" value="CAI3986301.1"/>
    <property type="molecule type" value="Genomic_DNA"/>
</dbReference>
<dbReference type="EMBL" id="CAMXCT030001068">
    <property type="protein sequence ID" value="CAL4773613.1"/>
    <property type="molecule type" value="Genomic_DNA"/>
</dbReference>
<feature type="transmembrane region" description="Helical" evidence="2">
    <location>
        <begin position="207"/>
        <end position="224"/>
    </location>
</feature>
<evidence type="ECO:0000313" key="3">
    <source>
        <dbReference type="EMBL" id="CAI3986301.1"/>
    </source>
</evidence>
<protein>
    <submittedName>
        <fullName evidence="3">Uncharacterized protein</fullName>
    </submittedName>
</protein>
<dbReference type="AlphaFoldDB" id="A0A9P1FS94"/>
<feature type="transmembrane region" description="Helical" evidence="2">
    <location>
        <begin position="148"/>
        <end position="166"/>
    </location>
</feature>
<dbReference type="InterPro" id="IPR010640">
    <property type="entry name" value="Low_temperature_requirement_A"/>
</dbReference>
<feature type="transmembrane region" description="Helical" evidence="2">
    <location>
        <begin position="178"/>
        <end position="195"/>
    </location>
</feature>
<keyword evidence="2" id="KW-0812">Transmembrane</keyword>
<dbReference type="Pfam" id="PF06772">
    <property type="entry name" value="LtrA"/>
    <property type="match status" value="1"/>
</dbReference>
<keyword evidence="2" id="KW-1133">Transmembrane helix</keyword>
<dbReference type="Proteomes" id="UP001152797">
    <property type="component" value="Unassembled WGS sequence"/>
</dbReference>
<evidence type="ECO:0000313" key="4">
    <source>
        <dbReference type="EMBL" id="CAL4773613.1"/>
    </source>
</evidence>
<keyword evidence="2" id="KW-0472">Membrane</keyword>
<feature type="region of interest" description="Disordered" evidence="1">
    <location>
        <begin position="474"/>
        <end position="513"/>
    </location>
</feature>
<feature type="transmembrane region" description="Helical" evidence="2">
    <location>
        <begin position="313"/>
        <end position="338"/>
    </location>
</feature>
<name>A0A9P1FS94_9DINO</name>
<comment type="caution">
    <text evidence="3">The sequence shown here is derived from an EMBL/GenBank/DDBJ whole genome shotgun (WGS) entry which is preliminary data.</text>
</comment>
<reference evidence="3" key="1">
    <citation type="submission" date="2022-10" db="EMBL/GenBank/DDBJ databases">
        <authorList>
            <person name="Chen Y."/>
            <person name="Dougan E. K."/>
            <person name="Chan C."/>
            <person name="Rhodes N."/>
            <person name="Thang M."/>
        </authorList>
    </citation>
    <scope>NUCLEOTIDE SEQUENCE</scope>
</reference>
<feature type="compositionally biased region" description="Low complexity" evidence="1">
    <location>
        <begin position="478"/>
        <end position="497"/>
    </location>
</feature>
<dbReference type="OrthoDB" id="424381at2759"/>
<feature type="transmembrane region" description="Helical" evidence="2">
    <location>
        <begin position="275"/>
        <end position="293"/>
    </location>
</feature>
<gene>
    <name evidence="3" type="ORF">C1SCF055_LOCUS13667</name>
</gene>
<sequence>MGEQLLEMSRCSSKNSTGSTVPIYTLEASHLRRSARGLKWEAPRLRDQDDSRGVTKQEAFCWILYGSSNASTVMRFARGEPASHLTDLLLALFTYWSLYSASADYSTRFNADGLDHRIFYMLLAISIFVMDVNWTGDILASGNAAARSMHLSCLAGCYLLIGIMHARVALCLRSCRKFAVYHMLLNAASVGFYLVAARSSEEHCEVLCWLGCALFLLRTYGIPIDQNINQITKQRNAQDYINRAQSVMITTLALVVKCVVKGVKPGEIHMGNCDLLLLSLVLVLLIKLLMFDVHIADTKWHAVRCLSSWRPTFFLSLVPVAMAGVMMMAAGCFLILDLEFQDYDRRSAKRFDQKAGRNFSCGFGLMLVAVTIMRLLHNRPELPSVPAPSRSARRITRMWQVQVVVQLVLAVISFNHSSDTTGRDGLYRSVKLTAFLVLLNLLDEMEELGHYSGNWKVVRTVCLLDGITRYMTHEEEVPSASGSSKGSDDVSGPSDPGTLDGLESRGNTKKVQKANCAWSNSVMPLAAV</sequence>
<dbReference type="EMBL" id="CAMXCT020001068">
    <property type="protein sequence ID" value="CAL1139676.1"/>
    <property type="molecule type" value="Genomic_DNA"/>
</dbReference>
<evidence type="ECO:0000256" key="2">
    <source>
        <dbReference type="SAM" id="Phobius"/>
    </source>
</evidence>
<feature type="transmembrane region" description="Helical" evidence="2">
    <location>
        <begin position="118"/>
        <end position="136"/>
    </location>
</feature>
<proteinExistence type="predicted"/>
<reference evidence="4 5" key="2">
    <citation type="submission" date="2024-05" db="EMBL/GenBank/DDBJ databases">
        <authorList>
            <person name="Chen Y."/>
            <person name="Shah S."/>
            <person name="Dougan E. K."/>
            <person name="Thang M."/>
            <person name="Chan C."/>
        </authorList>
    </citation>
    <scope>NUCLEOTIDE SEQUENCE [LARGE SCALE GENOMIC DNA]</scope>
</reference>